<proteinExistence type="predicted"/>
<dbReference type="Proteomes" id="UP001203058">
    <property type="component" value="Unassembled WGS sequence"/>
</dbReference>
<dbReference type="EMBL" id="JAKZHW010000001">
    <property type="protein sequence ID" value="MCH8615558.1"/>
    <property type="molecule type" value="Genomic_DNA"/>
</dbReference>
<evidence type="ECO:0000313" key="4">
    <source>
        <dbReference type="Proteomes" id="UP001203058"/>
    </source>
</evidence>
<dbReference type="RefSeq" id="WP_241446359.1">
    <property type="nucleotide sequence ID" value="NZ_JAKZHW010000001.1"/>
</dbReference>
<evidence type="ECO:0000256" key="1">
    <source>
        <dbReference type="SAM" id="MobiDB-lite"/>
    </source>
</evidence>
<accession>A0ABS9VLG0</accession>
<feature type="region of interest" description="Disordered" evidence="1">
    <location>
        <begin position="78"/>
        <end position="99"/>
    </location>
</feature>
<evidence type="ECO:0008006" key="5">
    <source>
        <dbReference type="Google" id="ProtNLM"/>
    </source>
</evidence>
<feature type="transmembrane region" description="Helical" evidence="2">
    <location>
        <begin position="6"/>
        <end position="24"/>
    </location>
</feature>
<name>A0ABS9VLG0_9SPHN</name>
<gene>
    <name evidence="3" type="ORF">LZ016_05525</name>
</gene>
<protein>
    <recommendedName>
        <fullName evidence="5">Phage shock protein B</fullName>
    </recommendedName>
</protein>
<evidence type="ECO:0000256" key="2">
    <source>
        <dbReference type="SAM" id="Phobius"/>
    </source>
</evidence>
<reference evidence="3 4" key="1">
    <citation type="submission" date="2022-03" db="EMBL/GenBank/DDBJ databases">
        <authorList>
            <person name="Jo J.-H."/>
            <person name="Im W.-T."/>
        </authorList>
    </citation>
    <scope>NUCLEOTIDE SEQUENCE [LARGE SCALE GENOMIC DNA]</scope>
    <source>
        <strain evidence="3 4">SM33</strain>
    </source>
</reference>
<comment type="caution">
    <text evidence="3">The sequence shown here is derived from an EMBL/GenBank/DDBJ whole genome shotgun (WGS) entry which is preliminary data.</text>
</comment>
<sequence length="99" mass="11072">MGPGDVFALLIVVLIPTIFLTYLARRFFTLREKQLDSQASMTAEKAAQYATSNAELEQRVRVLEQIVTDGGMHTAAQIEAFREPRLTKPQQERSESASS</sequence>
<keyword evidence="2" id="KW-1133">Transmembrane helix</keyword>
<keyword evidence="2" id="KW-0812">Transmembrane</keyword>
<feature type="compositionally biased region" description="Basic and acidic residues" evidence="1">
    <location>
        <begin position="80"/>
        <end position="99"/>
    </location>
</feature>
<organism evidence="3 4">
    <name type="scientific">Sphingomonas telluris</name>
    <dbReference type="NCBI Taxonomy" id="2907998"/>
    <lineage>
        <taxon>Bacteria</taxon>
        <taxon>Pseudomonadati</taxon>
        <taxon>Pseudomonadota</taxon>
        <taxon>Alphaproteobacteria</taxon>
        <taxon>Sphingomonadales</taxon>
        <taxon>Sphingomonadaceae</taxon>
        <taxon>Sphingomonas</taxon>
    </lineage>
</organism>
<keyword evidence="4" id="KW-1185">Reference proteome</keyword>
<keyword evidence="2" id="KW-0472">Membrane</keyword>
<evidence type="ECO:0000313" key="3">
    <source>
        <dbReference type="EMBL" id="MCH8615558.1"/>
    </source>
</evidence>